<feature type="compositionally biased region" description="Basic and acidic residues" evidence="1">
    <location>
        <begin position="160"/>
        <end position="170"/>
    </location>
</feature>
<feature type="compositionally biased region" description="Basic residues" evidence="1">
    <location>
        <begin position="102"/>
        <end position="128"/>
    </location>
</feature>
<dbReference type="EMBL" id="OW240915">
    <property type="protein sequence ID" value="CAH2283931.1"/>
    <property type="molecule type" value="Genomic_DNA"/>
</dbReference>
<proteinExistence type="predicted"/>
<evidence type="ECO:0000313" key="2">
    <source>
        <dbReference type="EMBL" id="CAH2283931.1"/>
    </source>
</evidence>
<name>A0AAD1W4N0_PELCU</name>
<gene>
    <name evidence="2" type="ORF">PECUL_23A031872</name>
</gene>
<feature type="compositionally biased region" description="Basic and acidic residues" evidence="1">
    <location>
        <begin position="1"/>
        <end position="13"/>
    </location>
</feature>
<reference evidence="2" key="1">
    <citation type="submission" date="2022-03" db="EMBL/GenBank/DDBJ databases">
        <authorList>
            <person name="Alioto T."/>
            <person name="Alioto T."/>
            <person name="Gomez Garrido J."/>
        </authorList>
    </citation>
    <scope>NUCLEOTIDE SEQUENCE</scope>
</reference>
<accession>A0AAD1W4N0</accession>
<protein>
    <submittedName>
        <fullName evidence="2">Uncharacterized protein</fullName>
    </submittedName>
</protein>
<organism evidence="2 3">
    <name type="scientific">Pelobates cultripes</name>
    <name type="common">Western spadefoot toad</name>
    <dbReference type="NCBI Taxonomy" id="61616"/>
    <lineage>
        <taxon>Eukaryota</taxon>
        <taxon>Metazoa</taxon>
        <taxon>Chordata</taxon>
        <taxon>Craniata</taxon>
        <taxon>Vertebrata</taxon>
        <taxon>Euteleostomi</taxon>
        <taxon>Amphibia</taxon>
        <taxon>Batrachia</taxon>
        <taxon>Anura</taxon>
        <taxon>Pelobatoidea</taxon>
        <taxon>Pelobatidae</taxon>
        <taxon>Pelobates</taxon>
    </lineage>
</organism>
<feature type="region of interest" description="Disordered" evidence="1">
    <location>
        <begin position="92"/>
        <end position="203"/>
    </location>
</feature>
<dbReference type="Proteomes" id="UP001295444">
    <property type="component" value="Chromosome 04"/>
</dbReference>
<keyword evidence="3" id="KW-1185">Reference proteome</keyword>
<evidence type="ECO:0000313" key="3">
    <source>
        <dbReference type="Proteomes" id="UP001295444"/>
    </source>
</evidence>
<dbReference type="AlphaFoldDB" id="A0AAD1W4N0"/>
<feature type="compositionally biased region" description="Pro residues" evidence="1">
    <location>
        <begin position="15"/>
        <end position="24"/>
    </location>
</feature>
<evidence type="ECO:0000256" key="1">
    <source>
        <dbReference type="SAM" id="MobiDB-lite"/>
    </source>
</evidence>
<feature type="region of interest" description="Disordered" evidence="1">
    <location>
        <begin position="1"/>
        <end position="24"/>
    </location>
</feature>
<sequence length="203" mass="22717">MKSDTKTVQDHPRAFHPPPTPAAFPPLTFMSQTSLVPNSKMADAMRQSPSMEICGKSLNDTLTKLDAILSAFWARIAERALNTAKATWTIPAPTPQALPGPKGRRKMIATRGLPKRHRKRDRRHKQKLRAYPITSTHLHCKPQQPHSRPVAPCPPGQCRSSDREQLHHQNSDTSRGSRGLHLATGRDQMSTGWRSEPVRHVSL</sequence>